<evidence type="ECO:0000313" key="3">
    <source>
        <dbReference type="Proteomes" id="UP000549882"/>
    </source>
</evidence>
<reference evidence="2 3" key="1">
    <citation type="submission" date="2020-08" db="EMBL/GenBank/DDBJ databases">
        <title>Genomic Encyclopedia of Type Strains, Phase IV (KMG-V): Genome sequencing to study the core and pangenomes of soil and plant-associated prokaryotes.</title>
        <authorList>
            <person name="Whitman W."/>
        </authorList>
    </citation>
    <scope>NUCLEOTIDE SEQUENCE [LARGE SCALE GENOMIC DNA]</scope>
    <source>
        <strain evidence="2 3">SEMIA 4064</strain>
    </source>
</reference>
<feature type="transmembrane region" description="Helical" evidence="1">
    <location>
        <begin position="20"/>
        <end position="36"/>
    </location>
</feature>
<protein>
    <submittedName>
        <fullName evidence="2">Uncharacterized protein</fullName>
    </submittedName>
</protein>
<evidence type="ECO:0000256" key="1">
    <source>
        <dbReference type="SAM" id="Phobius"/>
    </source>
</evidence>
<evidence type="ECO:0000313" key="2">
    <source>
        <dbReference type="EMBL" id="MBB5572225.1"/>
    </source>
</evidence>
<keyword evidence="1" id="KW-0812">Transmembrane</keyword>
<comment type="caution">
    <text evidence="2">The sequence shown here is derived from an EMBL/GenBank/DDBJ whole genome shotgun (WGS) entry which is preliminary data.</text>
</comment>
<dbReference type="RefSeq" id="WP_107107777.1">
    <property type="nucleotide sequence ID" value="NZ_JACHBI010000001.1"/>
</dbReference>
<dbReference type="EMBL" id="JACHBI010000001">
    <property type="protein sequence ID" value="MBB5572225.1"/>
    <property type="molecule type" value="Genomic_DNA"/>
</dbReference>
<proteinExistence type="predicted"/>
<organism evidence="2 3">
    <name type="scientific">Rhizobium paranaense</name>
    <dbReference type="NCBI Taxonomy" id="1650438"/>
    <lineage>
        <taxon>Bacteria</taxon>
        <taxon>Pseudomonadati</taxon>
        <taxon>Pseudomonadota</taxon>
        <taxon>Alphaproteobacteria</taxon>
        <taxon>Hyphomicrobiales</taxon>
        <taxon>Rhizobiaceae</taxon>
        <taxon>Rhizobium/Agrobacterium group</taxon>
        <taxon>Rhizobium</taxon>
    </lineage>
</organism>
<gene>
    <name evidence="2" type="ORF">GGD50_000801</name>
</gene>
<dbReference type="AlphaFoldDB" id="A0A7W9CZQ2"/>
<sequence length="219" mass="24444">MSASETHSFQYFMPELHLKTVLQISLMGLLLFLLVVPNTDAAFKLLLILLLLPVSFYVVVALRTITSQSNSAIVTIGPEGILDSRFGLGFIPWSAIEHIDVDALKFEPNSPNAEILRFISRGTLRLLAMSGLYGKLTIPSDLSLSKYRDRRNIKFWLRSGVHLEQTTPAARLRIKDNKDGTQRVYIAMANLSVSRKELLDLMLAFHKQYASAAPATPVT</sequence>
<feature type="transmembrane region" description="Helical" evidence="1">
    <location>
        <begin position="42"/>
        <end position="62"/>
    </location>
</feature>
<keyword evidence="1" id="KW-0472">Membrane</keyword>
<accession>A0A7W9CZQ2</accession>
<keyword evidence="3" id="KW-1185">Reference proteome</keyword>
<keyword evidence="1" id="KW-1133">Transmembrane helix</keyword>
<dbReference type="Proteomes" id="UP000549882">
    <property type="component" value="Unassembled WGS sequence"/>
</dbReference>
<name>A0A7W9CZQ2_9HYPH</name>